<evidence type="ECO:0008006" key="4">
    <source>
        <dbReference type="Google" id="ProtNLM"/>
    </source>
</evidence>
<name>A0AAN9ENZ4_CROPI</name>
<dbReference type="InterPro" id="IPR008560">
    <property type="entry name" value="DUF842_euk"/>
</dbReference>
<keyword evidence="3" id="KW-1185">Reference proteome</keyword>
<organism evidence="2 3">
    <name type="scientific">Crotalaria pallida</name>
    <name type="common">Smooth rattlebox</name>
    <name type="synonym">Crotalaria striata</name>
    <dbReference type="NCBI Taxonomy" id="3830"/>
    <lineage>
        <taxon>Eukaryota</taxon>
        <taxon>Viridiplantae</taxon>
        <taxon>Streptophyta</taxon>
        <taxon>Embryophyta</taxon>
        <taxon>Tracheophyta</taxon>
        <taxon>Spermatophyta</taxon>
        <taxon>Magnoliopsida</taxon>
        <taxon>eudicotyledons</taxon>
        <taxon>Gunneridae</taxon>
        <taxon>Pentapetalae</taxon>
        <taxon>rosids</taxon>
        <taxon>fabids</taxon>
        <taxon>Fabales</taxon>
        <taxon>Fabaceae</taxon>
        <taxon>Papilionoideae</taxon>
        <taxon>50 kb inversion clade</taxon>
        <taxon>genistoids sensu lato</taxon>
        <taxon>core genistoids</taxon>
        <taxon>Crotalarieae</taxon>
        <taxon>Crotalaria</taxon>
    </lineage>
</organism>
<evidence type="ECO:0000256" key="1">
    <source>
        <dbReference type="ARBA" id="ARBA00009952"/>
    </source>
</evidence>
<reference evidence="2 3" key="1">
    <citation type="submission" date="2024-01" db="EMBL/GenBank/DDBJ databases">
        <title>The genomes of 5 underutilized Papilionoideae crops provide insights into root nodulation and disease resistanc.</title>
        <authorList>
            <person name="Yuan L."/>
        </authorList>
    </citation>
    <scope>NUCLEOTIDE SEQUENCE [LARGE SCALE GENOMIC DNA]</scope>
    <source>
        <strain evidence="2">ZHUSHIDOU_FW_LH</strain>
        <tissue evidence="2">Leaf</tissue>
    </source>
</reference>
<protein>
    <recommendedName>
        <fullName evidence="4">Protein FAM136A</fullName>
    </recommendedName>
</protein>
<comment type="caution">
    <text evidence="2">The sequence shown here is derived from an EMBL/GenBank/DDBJ whole genome shotgun (WGS) entry which is preliminary data.</text>
</comment>
<gene>
    <name evidence="2" type="ORF">RIF29_25431</name>
</gene>
<evidence type="ECO:0000313" key="3">
    <source>
        <dbReference type="Proteomes" id="UP001372338"/>
    </source>
</evidence>
<comment type="similarity">
    <text evidence="1">Belongs to the FAM136 family.</text>
</comment>
<dbReference type="Pfam" id="PF05811">
    <property type="entry name" value="DUF842"/>
    <property type="match status" value="1"/>
</dbReference>
<sequence length="203" mass="23239">MQTASQIFILNLTPQITVQKPRVNDFIMSSLNCRQRTHKLSSYCCNISEYQMDHFAVTEEQIASQRLRQKLDEVNEAAQTHLAPIQDHVNFTLQKAYFKCAHECFDRSRSQEEITNCVENCSVPLSRVQETLESEMAQFQESLQRSLMVCQDKYEAAKLQQKPGAVNDLLSCADLSIKDGIKMLPLLTNKFKASFGIRDNRPS</sequence>
<accession>A0AAN9ENZ4</accession>
<dbReference type="Proteomes" id="UP001372338">
    <property type="component" value="Unassembled WGS sequence"/>
</dbReference>
<dbReference type="AlphaFoldDB" id="A0AAN9ENZ4"/>
<dbReference type="GO" id="GO:0005737">
    <property type="term" value="C:cytoplasm"/>
    <property type="evidence" value="ECO:0007669"/>
    <property type="project" value="TreeGrafter"/>
</dbReference>
<dbReference type="PANTHER" id="PTHR21096:SF0">
    <property type="entry name" value="PROTEIN FAM136A"/>
    <property type="match status" value="1"/>
</dbReference>
<evidence type="ECO:0000313" key="2">
    <source>
        <dbReference type="EMBL" id="KAK7259816.1"/>
    </source>
</evidence>
<proteinExistence type="inferred from homology"/>
<dbReference type="EMBL" id="JAYWIO010000005">
    <property type="protein sequence ID" value="KAK7259816.1"/>
    <property type="molecule type" value="Genomic_DNA"/>
</dbReference>
<dbReference type="PANTHER" id="PTHR21096">
    <property type="entry name" value="PROTEIN FAM136A"/>
    <property type="match status" value="1"/>
</dbReference>